<dbReference type="Gene3D" id="3.30.160.60">
    <property type="entry name" value="Classic Zinc Finger"/>
    <property type="match status" value="4"/>
</dbReference>
<evidence type="ECO:0000259" key="13">
    <source>
        <dbReference type="PROSITE" id="PS50157"/>
    </source>
</evidence>
<dbReference type="PANTHER" id="PTHR23235">
    <property type="entry name" value="KRUEPPEL-LIKE TRANSCRIPTION FACTOR"/>
    <property type="match status" value="1"/>
</dbReference>
<dbReference type="PROSITE" id="PS00028">
    <property type="entry name" value="ZINC_FINGER_C2H2_1"/>
    <property type="match status" value="6"/>
</dbReference>
<keyword evidence="6" id="KW-0862">Zinc</keyword>
<dbReference type="FunFam" id="3.30.160.60:FF:000446">
    <property type="entry name" value="Zinc finger protein"/>
    <property type="match status" value="1"/>
</dbReference>
<dbReference type="InterPro" id="IPR013087">
    <property type="entry name" value="Znf_C2H2_type"/>
</dbReference>
<dbReference type="PROSITE" id="PS50157">
    <property type="entry name" value="ZINC_FINGER_C2H2_2"/>
    <property type="match status" value="6"/>
</dbReference>
<feature type="compositionally biased region" description="Low complexity" evidence="12">
    <location>
        <begin position="84"/>
        <end position="113"/>
    </location>
</feature>
<dbReference type="GO" id="GO:0042802">
    <property type="term" value="F:identical protein binding"/>
    <property type="evidence" value="ECO:0007669"/>
    <property type="project" value="UniProtKB-ARBA"/>
</dbReference>
<dbReference type="InterPro" id="IPR036236">
    <property type="entry name" value="Znf_C2H2_sf"/>
</dbReference>
<feature type="region of interest" description="Disordered" evidence="12">
    <location>
        <begin position="69"/>
        <end position="123"/>
    </location>
</feature>
<evidence type="ECO:0000256" key="12">
    <source>
        <dbReference type="SAM" id="MobiDB-lite"/>
    </source>
</evidence>
<evidence type="ECO:0000256" key="3">
    <source>
        <dbReference type="ARBA" id="ARBA00022723"/>
    </source>
</evidence>
<organism evidence="14 15">
    <name type="scientific">Mytilus coruscus</name>
    <name type="common">Sea mussel</name>
    <dbReference type="NCBI Taxonomy" id="42192"/>
    <lineage>
        <taxon>Eukaryota</taxon>
        <taxon>Metazoa</taxon>
        <taxon>Spiralia</taxon>
        <taxon>Lophotrochozoa</taxon>
        <taxon>Mollusca</taxon>
        <taxon>Bivalvia</taxon>
        <taxon>Autobranchia</taxon>
        <taxon>Pteriomorphia</taxon>
        <taxon>Mytilida</taxon>
        <taxon>Mytiloidea</taxon>
        <taxon>Mytilidae</taxon>
        <taxon>Mytilinae</taxon>
        <taxon>Mytilus</taxon>
    </lineage>
</organism>
<evidence type="ECO:0000256" key="1">
    <source>
        <dbReference type="ARBA" id="ARBA00003767"/>
    </source>
</evidence>
<evidence type="ECO:0000256" key="10">
    <source>
        <dbReference type="ARBA" id="ARBA00023242"/>
    </source>
</evidence>
<protein>
    <submittedName>
        <fullName evidence="14">ZNF362_384</fullName>
    </submittedName>
</protein>
<feature type="region of interest" description="Disordered" evidence="12">
    <location>
        <begin position="297"/>
        <end position="317"/>
    </location>
</feature>
<evidence type="ECO:0000313" key="15">
    <source>
        <dbReference type="Proteomes" id="UP000507470"/>
    </source>
</evidence>
<comment type="function">
    <text evidence="1">May be involved in transcriptional regulation.</text>
</comment>
<keyword evidence="8" id="KW-0238">DNA-binding</keyword>
<feature type="domain" description="C2H2-type" evidence="13">
    <location>
        <begin position="276"/>
        <end position="303"/>
    </location>
</feature>
<evidence type="ECO:0000256" key="9">
    <source>
        <dbReference type="ARBA" id="ARBA00023163"/>
    </source>
</evidence>
<proteinExistence type="predicted"/>
<evidence type="ECO:0000256" key="7">
    <source>
        <dbReference type="ARBA" id="ARBA00023015"/>
    </source>
</evidence>
<dbReference type="Proteomes" id="UP000507470">
    <property type="component" value="Unassembled WGS sequence"/>
</dbReference>
<dbReference type="GO" id="GO:0008270">
    <property type="term" value="F:zinc ion binding"/>
    <property type="evidence" value="ECO:0007669"/>
    <property type="project" value="UniProtKB-KW"/>
</dbReference>
<dbReference type="SUPFAM" id="SSF57667">
    <property type="entry name" value="beta-beta-alpha zinc fingers"/>
    <property type="match status" value="4"/>
</dbReference>
<evidence type="ECO:0000313" key="14">
    <source>
        <dbReference type="EMBL" id="CAC5414171.1"/>
    </source>
</evidence>
<keyword evidence="3" id="KW-0479">Metal-binding</keyword>
<dbReference type="FunFam" id="3.30.160.60:FF:000158">
    <property type="entry name" value="Zinc finger protein 362"/>
    <property type="match status" value="1"/>
</dbReference>
<gene>
    <name evidence="14" type="ORF">MCOR_47010</name>
</gene>
<dbReference type="GO" id="GO:0000978">
    <property type="term" value="F:RNA polymerase II cis-regulatory region sequence-specific DNA binding"/>
    <property type="evidence" value="ECO:0007669"/>
    <property type="project" value="TreeGrafter"/>
</dbReference>
<keyword evidence="9" id="KW-0804">Transcription</keyword>
<dbReference type="FunFam" id="3.30.160.60:FF:000648">
    <property type="entry name" value="Zinc finger protein rotund"/>
    <property type="match status" value="1"/>
</dbReference>
<dbReference type="GO" id="GO:0005634">
    <property type="term" value="C:nucleus"/>
    <property type="evidence" value="ECO:0007669"/>
    <property type="project" value="UniProtKB-SubCell"/>
</dbReference>
<dbReference type="OrthoDB" id="654211at2759"/>
<comment type="subcellular location">
    <subcellularLocation>
        <location evidence="2">Nucleus</location>
    </subcellularLocation>
</comment>
<evidence type="ECO:0000256" key="11">
    <source>
        <dbReference type="PROSITE-ProRule" id="PRU00042"/>
    </source>
</evidence>
<feature type="domain" description="C2H2-type" evidence="13">
    <location>
        <begin position="245"/>
        <end position="272"/>
    </location>
</feature>
<evidence type="ECO:0000256" key="4">
    <source>
        <dbReference type="ARBA" id="ARBA00022737"/>
    </source>
</evidence>
<evidence type="ECO:0000256" key="6">
    <source>
        <dbReference type="ARBA" id="ARBA00022833"/>
    </source>
</evidence>
<dbReference type="FunFam" id="3.30.160.60:FF:000496">
    <property type="entry name" value="Zinc finger with KRAB and SCAN domains 1"/>
    <property type="match status" value="1"/>
</dbReference>
<feature type="domain" description="C2H2-type" evidence="13">
    <location>
        <begin position="159"/>
        <end position="186"/>
    </location>
</feature>
<keyword evidence="4" id="KW-0677">Repeat</keyword>
<dbReference type="AlphaFoldDB" id="A0A6J8E564"/>
<feature type="domain" description="C2H2-type" evidence="13">
    <location>
        <begin position="129"/>
        <end position="157"/>
    </location>
</feature>
<reference evidence="14 15" key="1">
    <citation type="submission" date="2020-06" db="EMBL/GenBank/DDBJ databases">
        <authorList>
            <person name="Li R."/>
            <person name="Bekaert M."/>
        </authorList>
    </citation>
    <scope>NUCLEOTIDE SEQUENCE [LARGE SCALE GENOMIC DNA]</scope>
    <source>
        <strain evidence="15">wild</strain>
    </source>
</reference>
<dbReference type="GO" id="GO:0000981">
    <property type="term" value="F:DNA-binding transcription factor activity, RNA polymerase II-specific"/>
    <property type="evidence" value="ECO:0007669"/>
    <property type="project" value="TreeGrafter"/>
</dbReference>
<evidence type="ECO:0000256" key="5">
    <source>
        <dbReference type="ARBA" id="ARBA00022771"/>
    </source>
</evidence>
<dbReference type="Pfam" id="PF00096">
    <property type="entry name" value="zf-C2H2"/>
    <property type="match status" value="5"/>
</dbReference>
<feature type="domain" description="C2H2-type" evidence="13">
    <location>
        <begin position="215"/>
        <end position="244"/>
    </location>
</feature>
<keyword evidence="7" id="KW-0805">Transcription regulation</keyword>
<dbReference type="PANTHER" id="PTHR23235:SF142">
    <property type="entry name" value="ZINC FINGER PROTEIN 384"/>
    <property type="match status" value="1"/>
</dbReference>
<name>A0A6J8E564_MYTCO</name>
<evidence type="ECO:0000256" key="8">
    <source>
        <dbReference type="ARBA" id="ARBA00023125"/>
    </source>
</evidence>
<sequence length="455" mass="51054">MTNIALKGMSADCYAGINMAERHQREDYSLWAGIQGSPAPDPGPVNPSADLFKWKHMNHHHVNDFGNINSEMTNHEPPGVLRHGSTGSTGSFRSNSGSLSSPSTPTNTPLVVPQPVKPNNINHKPGKTYQCKMCDQVFNTKSDMLIHSQQLHRQETKPYRCPQCQKCFANSSYLSQHNRIHAGIRPYKCDICERKFTQLSHLQQHIRTHTGEKPYKCMSPGCGKAFSQLSNLQSHSRSHMTDKPFRCNSCYKCFTSEQGLREHIPKHSETKHLKTHICHLCGKSYTQETYLTRHMGKHTQDNNKMGPPRSIKTEPSEHSIEAEFCRIAERIPDRSQDGSAHCGKMNSAFMPIPQFPSNMVSSSGGTFPYGNNHLSTNPSLPHISSMTPRSYIGPYDHFSFRKPDAQERTFNSSINRHENQLLANSLLSLQSIKNYASQQMPSFTTTGSASASRLA</sequence>
<dbReference type="EMBL" id="CACVKT020008334">
    <property type="protein sequence ID" value="CAC5414171.1"/>
    <property type="molecule type" value="Genomic_DNA"/>
</dbReference>
<accession>A0A6J8E564</accession>
<dbReference type="SMART" id="SM00355">
    <property type="entry name" value="ZnF_C2H2"/>
    <property type="match status" value="6"/>
</dbReference>
<feature type="domain" description="C2H2-type" evidence="13">
    <location>
        <begin position="187"/>
        <end position="214"/>
    </location>
</feature>
<evidence type="ECO:0000256" key="2">
    <source>
        <dbReference type="ARBA" id="ARBA00004123"/>
    </source>
</evidence>
<keyword evidence="5 11" id="KW-0863">Zinc-finger</keyword>
<keyword evidence="10" id="KW-0539">Nucleus</keyword>
<keyword evidence="15" id="KW-1185">Reference proteome</keyword>